<name>A0ABW2J8S3_9BURK</name>
<dbReference type="Gene3D" id="1.10.357.10">
    <property type="entry name" value="Tetracycline Repressor, domain 2"/>
    <property type="match status" value="1"/>
</dbReference>
<keyword evidence="7" id="KW-1185">Reference proteome</keyword>
<protein>
    <submittedName>
        <fullName evidence="6">TetR/AcrR family transcriptional regulator</fullName>
    </submittedName>
</protein>
<dbReference type="EMBL" id="JBHTCC010000004">
    <property type="protein sequence ID" value="MFC7299879.1"/>
    <property type="molecule type" value="Genomic_DNA"/>
</dbReference>
<dbReference type="Proteomes" id="UP001596379">
    <property type="component" value="Unassembled WGS sequence"/>
</dbReference>
<dbReference type="InterPro" id="IPR001647">
    <property type="entry name" value="HTH_TetR"/>
</dbReference>
<evidence type="ECO:0000313" key="6">
    <source>
        <dbReference type="EMBL" id="MFC7299879.1"/>
    </source>
</evidence>
<comment type="caution">
    <text evidence="6">The sequence shown here is derived from an EMBL/GenBank/DDBJ whole genome shotgun (WGS) entry which is preliminary data.</text>
</comment>
<dbReference type="PROSITE" id="PS50977">
    <property type="entry name" value="HTH_TETR_2"/>
    <property type="match status" value="1"/>
</dbReference>
<evidence type="ECO:0000256" key="4">
    <source>
        <dbReference type="PROSITE-ProRule" id="PRU00335"/>
    </source>
</evidence>
<dbReference type="InterPro" id="IPR036271">
    <property type="entry name" value="Tet_transcr_reg_TetR-rel_C_sf"/>
</dbReference>
<evidence type="ECO:0000259" key="5">
    <source>
        <dbReference type="PROSITE" id="PS50977"/>
    </source>
</evidence>
<sequence length="187" mass="20896">MPSTIPSTTKSNIVLLAKRLIKTRSYLGFSFQDIANEIGLKKASLHHHFPSKEMLGVEIIQEMRSSFDDWSESISIVPEKKLDAYFKKFRDAVKVGEEMCPAGGLASAWSCVGEEMRFAARDLRSAHIMFLTNAIAGINRQRTKKATNELASYVFSACQGGLISSRMTGRAEEFDLVIKHLRSTIYA</sequence>
<evidence type="ECO:0000256" key="1">
    <source>
        <dbReference type="ARBA" id="ARBA00023015"/>
    </source>
</evidence>
<keyword evidence="1" id="KW-0805">Transcription regulation</keyword>
<dbReference type="SUPFAM" id="SSF46689">
    <property type="entry name" value="Homeodomain-like"/>
    <property type="match status" value="1"/>
</dbReference>
<gene>
    <name evidence="6" type="ORF">ACFQO0_15680</name>
</gene>
<dbReference type="PANTHER" id="PTHR47506:SF1">
    <property type="entry name" value="HTH-TYPE TRANSCRIPTIONAL REGULATOR YJDC"/>
    <property type="match status" value="1"/>
</dbReference>
<organism evidence="6 7">
    <name type="scientific">Herminiimonas aquatilis</name>
    <dbReference type="NCBI Taxonomy" id="345342"/>
    <lineage>
        <taxon>Bacteria</taxon>
        <taxon>Pseudomonadati</taxon>
        <taxon>Pseudomonadota</taxon>
        <taxon>Betaproteobacteria</taxon>
        <taxon>Burkholderiales</taxon>
        <taxon>Oxalobacteraceae</taxon>
        <taxon>Herminiimonas</taxon>
    </lineage>
</organism>
<feature type="DNA-binding region" description="H-T-H motif" evidence="4">
    <location>
        <begin position="30"/>
        <end position="49"/>
    </location>
</feature>
<dbReference type="InterPro" id="IPR009057">
    <property type="entry name" value="Homeodomain-like_sf"/>
</dbReference>
<dbReference type="SUPFAM" id="SSF48498">
    <property type="entry name" value="Tetracyclin repressor-like, C-terminal domain"/>
    <property type="match status" value="1"/>
</dbReference>
<dbReference type="RefSeq" id="WP_012078876.1">
    <property type="nucleotide sequence ID" value="NZ_JBHTCC010000004.1"/>
</dbReference>
<feature type="domain" description="HTH tetR-type" evidence="5">
    <location>
        <begin position="7"/>
        <end position="67"/>
    </location>
</feature>
<proteinExistence type="predicted"/>
<keyword evidence="2 4" id="KW-0238">DNA-binding</keyword>
<keyword evidence="3" id="KW-0804">Transcription</keyword>
<dbReference type="Pfam" id="PF00440">
    <property type="entry name" value="TetR_N"/>
    <property type="match status" value="1"/>
</dbReference>
<evidence type="ECO:0000256" key="2">
    <source>
        <dbReference type="ARBA" id="ARBA00023125"/>
    </source>
</evidence>
<evidence type="ECO:0000256" key="3">
    <source>
        <dbReference type="ARBA" id="ARBA00023163"/>
    </source>
</evidence>
<reference evidence="7" key="1">
    <citation type="journal article" date="2019" name="Int. J. Syst. Evol. Microbiol.">
        <title>The Global Catalogue of Microorganisms (GCM) 10K type strain sequencing project: providing services to taxonomists for standard genome sequencing and annotation.</title>
        <authorList>
            <consortium name="The Broad Institute Genomics Platform"/>
            <consortium name="The Broad Institute Genome Sequencing Center for Infectious Disease"/>
            <person name="Wu L."/>
            <person name="Ma J."/>
        </authorList>
    </citation>
    <scope>NUCLEOTIDE SEQUENCE [LARGE SCALE GENOMIC DNA]</scope>
    <source>
        <strain evidence="7">CCUG 36956</strain>
    </source>
</reference>
<accession>A0ABW2J8S3</accession>
<dbReference type="PANTHER" id="PTHR47506">
    <property type="entry name" value="TRANSCRIPTIONAL REGULATORY PROTEIN"/>
    <property type="match status" value="1"/>
</dbReference>
<evidence type="ECO:0000313" key="7">
    <source>
        <dbReference type="Proteomes" id="UP001596379"/>
    </source>
</evidence>